<dbReference type="NCBIfam" id="TIGR00012">
    <property type="entry name" value="L29"/>
    <property type="match status" value="1"/>
</dbReference>
<name>A0A1X2IB24_9FUNG</name>
<dbReference type="InterPro" id="IPR045059">
    <property type="entry name" value="Ribosomal_uL29_euk"/>
</dbReference>
<evidence type="ECO:0000256" key="3">
    <source>
        <dbReference type="ARBA" id="ARBA00023274"/>
    </source>
</evidence>
<dbReference type="Gene3D" id="6.10.250.3450">
    <property type="match status" value="1"/>
</dbReference>
<dbReference type="GO" id="GO:0003735">
    <property type="term" value="F:structural constituent of ribosome"/>
    <property type="evidence" value="ECO:0007669"/>
    <property type="project" value="InterPro"/>
</dbReference>
<dbReference type="PANTHER" id="PTHR45722:SF2">
    <property type="entry name" value="LARGE RIBOSOMAL SUBUNIT PROTEIN UL29-RELATED"/>
    <property type="match status" value="1"/>
</dbReference>
<dbReference type="STRING" id="90262.A0A1X2IB24"/>
<keyword evidence="5" id="KW-1185">Reference proteome</keyword>
<keyword evidence="2" id="KW-0689">Ribosomal protein</keyword>
<dbReference type="GO" id="GO:0000463">
    <property type="term" value="P:maturation of LSU-rRNA from tricistronic rRNA transcript (SSU-rRNA, 5.8S rRNA, LSU-rRNA)"/>
    <property type="evidence" value="ECO:0007669"/>
    <property type="project" value="InterPro"/>
</dbReference>
<gene>
    <name evidence="4" type="ORF">BCR42DRAFT_493210</name>
</gene>
<dbReference type="InterPro" id="IPR001854">
    <property type="entry name" value="Ribosomal_uL29"/>
</dbReference>
<dbReference type="Proteomes" id="UP000193560">
    <property type="component" value="Unassembled WGS sequence"/>
</dbReference>
<evidence type="ECO:0000256" key="1">
    <source>
        <dbReference type="ARBA" id="ARBA00009254"/>
    </source>
</evidence>
<accession>A0A1X2IB24</accession>
<comment type="caution">
    <text evidence="4">The sequence shown here is derived from an EMBL/GenBank/DDBJ whole genome shotgun (WGS) entry which is preliminary data.</text>
</comment>
<dbReference type="FunFam" id="1.10.287.310:FF:000002">
    <property type="entry name" value="60S ribosomal protein L35"/>
    <property type="match status" value="1"/>
</dbReference>
<dbReference type="Pfam" id="PF00831">
    <property type="entry name" value="Ribosomal_L29"/>
    <property type="match status" value="1"/>
</dbReference>
<reference evidence="4 5" key="1">
    <citation type="submission" date="2016-07" db="EMBL/GenBank/DDBJ databases">
        <title>Pervasive Adenine N6-methylation of Active Genes in Fungi.</title>
        <authorList>
            <consortium name="DOE Joint Genome Institute"/>
            <person name="Mondo S.J."/>
            <person name="Dannebaum R.O."/>
            <person name="Kuo R.C."/>
            <person name="Labutti K."/>
            <person name="Haridas S."/>
            <person name="Kuo A."/>
            <person name="Salamov A."/>
            <person name="Ahrendt S.R."/>
            <person name="Lipzen A."/>
            <person name="Sullivan W."/>
            <person name="Andreopoulos W.B."/>
            <person name="Clum A."/>
            <person name="Lindquist E."/>
            <person name="Daum C."/>
            <person name="Ramamoorthy G.K."/>
            <person name="Gryganskyi A."/>
            <person name="Culley D."/>
            <person name="Magnuson J.K."/>
            <person name="James T.Y."/>
            <person name="O'Malley M.A."/>
            <person name="Stajich J.E."/>
            <person name="Spatafora J.W."/>
            <person name="Visel A."/>
            <person name="Grigoriev I.V."/>
        </authorList>
    </citation>
    <scope>NUCLEOTIDE SEQUENCE [LARGE SCALE GENOMIC DNA]</scope>
    <source>
        <strain evidence="4 5">NRRL 1336</strain>
    </source>
</reference>
<evidence type="ECO:0000313" key="5">
    <source>
        <dbReference type="Proteomes" id="UP000193560"/>
    </source>
</evidence>
<dbReference type="EMBL" id="MCGE01000017">
    <property type="protein sequence ID" value="ORZ13130.1"/>
    <property type="molecule type" value="Genomic_DNA"/>
</dbReference>
<protein>
    <submittedName>
        <fullName evidence="4">Ribosomal L29 protein-domain-containing protein</fullName>
    </submittedName>
</protein>
<dbReference type="HAMAP" id="MF_00374">
    <property type="entry name" value="Ribosomal_uL29"/>
    <property type="match status" value="1"/>
</dbReference>
<sequence length="212" mass="24362">MGGILLVKGPFFSVVEDMCMDDLLQLCGKNVWTQYKICVAHPHFNVGSTVMLVSCWFKLNLRFILQIGVVFNWNPFPKAFPSLNFLLVTMAPVKAQELRNKNKAELVKLLDEAKQELASLRVQKVAGGSSSKLQEIGRARRHVATLLTVINQTQREQLRLFYQKKKFTPLDLRVKKTRAMRRALTPFERSLKTVKQQKKELAFPQRKYAVKA</sequence>
<dbReference type="GO" id="GO:0003729">
    <property type="term" value="F:mRNA binding"/>
    <property type="evidence" value="ECO:0007669"/>
    <property type="project" value="TreeGrafter"/>
</dbReference>
<organism evidence="4 5">
    <name type="scientific">Absidia repens</name>
    <dbReference type="NCBI Taxonomy" id="90262"/>
    <lineage>
        <taxon>Eukaryota</taxon>
        <taxon>Fungi</taxon>
        <taxon>Fungi incertae sedis</taxon>
        <taxon>Mucoromycota</taxon>
        <taxon>Mucoromycotina</taxon>
        <taxon>Mucoromycetes</taxon>
        <taxon>Mucorales</taxon>
        <taxon>Cunninghamellaceae</taxon>
        <taxon>Absidia</taxon>
    </lineage>
</organism>
<dbReference type="OrthoDB" id="528635at2759"/>
<dbReference type="SUPFAM" id="SSF46561">
    <property type="entry name" value="Ribosomal protein L29 (L29p)"/>
    <property type="match status" value="1"/>
</dbReference>
<evidence type="ECO:0000256" key="2">
    <source>
        <dbReference type="ARBA" id="ARBA00022980"/>
    </source>
</evidence>
<comment type="similarity">
    <text evidence="1">Belongs to the universal ribosomal protein uL29 family.</text>
</comment>
<dbReference type="Gene3D" id="1.10.287.310">
    <property type="match status" value="1"/>
</dbReference>
<proteinExistence type="inferred from homology"/>
<evidence type="ECO:0000313" key="4">
    <source>
        <dbReference type="EMBL" id="ORZ13130.1"/>
    </source>
</evidence>
<keyword evidence="3" id="KW-0687">Ribonucleoprotein</keyword>
<dbReference type="FunFam" id="6.10.250.3450:FF:000001">
    <property type="entry name" value="60S ribosomal protein L35"/>
    <property type="match status" value="1"/>
</dbReference>
<dbReference type="PANTHER" id="PTHR45722">
    <property type="entry name" value="60S RIBOSOMAL PROTEIN L35"/>
    <property type="match status" value="1"/>
</dbReference>
<dbReference type="AlphaFoldDB" id="A0A1X2IB24"/>
<dbReference type="GO" id="GO:0022625">
    <property type="term" value="C:cytosolic large ribosomal subunit"/>
    <property type="evidence" value="ECO:0007669"/>
    <property type="project" value="InterPro"/>
</dbReference>
<dbReference type="GO" id="GO:0006412">
    <property type="term" value="P:translation"/>
    <property type="evidence" value="ECO:0007669"/>
    <property type="project" value="InterPro"/>
</dbReference>
<dbReference type="InterPro" id="IPR036049">
    <property type="entry name" value="Ribosomal_uL29_sf"/>
</dbReference>